<protein>
    <submittedName>
        <fullName evidence="10">Type VII secretion-associated serine protease mycosin</fullName>
    </submittedName>
</protein>
<dbReference type="InterPro" id="IPR000209">
    <property type="entry name" value="Peptidase_S8/S53_dom"/>
</dbReference>
<dbReference type="AlphaFoldDB" id="A0AAW8FD72"/>
<sequence>MALTRTVRALSAAALTGALLLTVAPTASADQTRRDQWALETLQAESAWKISQGKGVTVAVIDDGVNAGHIDLKNNVLKGKDFVDGDDDASPVGDDHGTGMASIIAGHGHGFGATDGVMGLAPESKILPIRSDFESDSSFADEIRYAVDQGASIINISVAVGQESSADREAVTYALKHDVLMVTASGNNGQADEIYFPGEYPGTLTVGGVDKTGEIWKDSNYGPEVMLTAPATRIVTAGAPGNRLRIGDGTSDSAAFVSGAAALLRAKFPNLTAGQIANRLVKTAVLPDSAKGISLPDEKYGYGEIRPFAALTENIPAGSKYGPLAVPQSGSPSAAASASPSDTDSAAEREKADQKQMLFFVVLGVVALVVVGLIVLLIVKLSRRNKNNNGGPGGPAPYQQYGQQPFPPQQNPYQQSAQPQQNPYQQQPTPPHSQWPPQQ</sequence>
<dbReference type="PANTHER" id="PTHR43399:SF4">
    <property type="entry name" value="CELL WALL-ASSOCIATED PROTEASE"/>
    <property type="match status" value="1"/>
</dbReference>
<feature type="compositionally biased region" description="Low complexity" evidence="6">
    <location>
        <begin position="411"/>
        <end position="427"/>
    </location>
</feature>
<evidence type="ECO:0000313" key="11">
    <source>
        <dbReference type="Proteomes" id="UP001234216"/>
    </source>
</evidence>
<feature type="chain" id="PRO_5043477001" evidence="8">
    <location>
        <begin position="30"/>
        <end position="439"/>
    </location>
</feature>
<reference evidence="10" key="1">
    <citation type="submission" date="2023-07" db="EMBL/GenBank/DDBJ databases">
        <title>Comparative genomics of wheat-associated soil bacteria to identify genetic determinants of phenazine resistance.</title>
        <authorList>
            <person name="Mouncey N."/>
        </authorList>
    </citation>
    <scope>NUCLEOTIDE SEQUENCE</scope>
    <source>
        <strain evidence="10">V4I22</strain>
    </source>
</reference>
<dbReference type="PROSITE" id="PS51892">
    <property type="entry name" value="SUBTILASE"/>
    <property type="match status" value="1"/>
</dbReference>
<feature type="region of interest" description="Disordered" evidence="6">
    <location>
        <begin position="384"/>
        <end position="439"/>
    </location>
</feature>
<dbReference type="InterPro" id="IPR015500">
    <property type="entry name" value="Peptidase_S8_subtilisin-rel"/>
</dbReference>
<organism evidence="10 11">
    <name type="scientific">Streptomyces canus</name>
    <dbReference type="NCBI Taxonomy" id="58343"/>
    <lineage>
        <taxon>Bacteria</taxon>
        <taxon>Bacillati</taxon>
        <taxon>Actinomycetota</taxon>
        <taxon>Actinomycetes</taxon>
        <taxon>Kitasatosporales</taxon>
        <taxon>Streptomycetaceae</taxon>
        <taxon>Streptomyces</taxon>
        <taxon>Streptomyces aurantiacus group</taxon>
    </lineage>
</organism>
<gene>
    <name evidence="10" type="ORF">QFZ22_003230</name>
</gene>
<keyword evidence="2 5" id="KW-0645">Protease</keyword>
<keyword evidence="3 5" id="KW-0378">Hydrolase</keyword>
<feature type="domain" description="Peptidase S8/S53" evidence="9">
    <location>
        <begin position="53"/>
        <end position="303"/>
    </location>
</feature>
<feature type="signal peptide" evidence="8">
    <location>
        <begin position="1"/>
        <end position="29"/>
    </location>
</feature>
<feature type="region of interest" description="Disordered" evidence="6">
    <location>
        <begin position="322"/>
        <end position="349"/>
    </location>
</feature>
<dbReference type="GO" id="GO:0006508">
    <property type="term" value="P:proteolysis"/>
    <property type="evidence" value="ECO:0007669"/>
    <property type="project" value="UniProtKB-KW"/>
</dbReference>
<dbReference type="Proteomes" id="UP001234216">
    <property type="component" value="Unassembled WGS sequence"/>
</dbReference>
<feature type="active site" description="Charge relay system" evidence="5">
    <location>
        <position position="251"/>
    </location>
</feature>
<feature type="compositionally biased region" description="Pro residues" evidence="6">
    <location>
        <begin position="428"/>
        <end position="439"/>
    </location>
</feature>
<keyword evidence="7" id="KW-0812">Transmembrane</keyword>
<evidence type="ECO:0000256" key="1">
    <source>
        <dbReference type="ARBA" id="ARBA00011073"/>
    </source>
</evidence>
<dbReference type="Gene3D" id="3.40.50.200">
    <property type="entry name" value="Peptidase S8/S53 domain"/>
    <property type="match status" value="1"/>
</dbReference>
<feature type="active site" description="Charge relay system" evidence="5">
    <location>
        <position position="62"/>
    </location>
</feature>
<evidence type="ECO:0000256" key="5">
    <source>
        <dbReference type="PROSITE-ProRule" id="PRU01240"/>
    </source>
</evidence>
<evidence type="ECO:0000256" key="3">
    <source>
        <dbReference type="ARBA" id="ARBA00022801"/>
    </source>
</evidence>
<dbReference type="InterPro" id="IPR023827">
    <property type="entry name" value="Peptidase_S8_Asp-AS"/>
</dbReference>
<keyword evidence="8" id="KW-0732">Signal</keyword>
<keyword evidence="7" id="KW-0472">Membrane</keyword>
<evidence type="ECO:0000256" key="6">
    <source>
        <dbReference type="SAM" id="MobiDB-lite"/>
    </source>
</evidence>
<name>A0AAW8FD72_9ACTN</name>
<dbReference type="InterPro" id="IPR036852">
    <property type="entry name" value="Peptidase_S8/S53_dom_sf"/>
</dbReference>
<dbReference type="SUPFAM" id="SSF52743">
    <property type="entry name" value="Subtilisin-like"/>
    <property type="match status" value="1"/>
</dbReference>
<dbReference type="GO" id="GO:0004252">
    <property type="term" value="F:serine-type endopeptidase activity"/>
    <property type="evidence" value="ECO:0007669"/>
    <property type="project" value="UniProtKB-UniRule"/>
</dbReference>
<dbReference type="Pfam" id="PF00082">
    <property type="entry name" value="Peptidase_S8"/>
    <property type="match status" value="1"/>
</dbReference>
<keyword evidence="7" id="KW-1133">Transmembrane helix</keyword>
<feature type="transmembrane region" description="Helical" evidence="7">
    <location>
        <begin position="357"/>
        <end position="379"/>
    </location>
</feature>
<evidence type="ECO:0000259" key="9">
    <source>
        <dbReference type="Pfam" id="PF00082"/>
    </source>
</evidence>
<accession>A0AAW8FD72</accession>
<feature type="compositionally biased region" description="Low complexity" evidence="6">
    <location>
        <begin position="331"/>
        <end position="344"/>
    </location>
</feature>
<evidence type="ECO:0000256" key="7">
    <source>
        <dbReference type="SAM" id="Phobius"/>
    </source>
</evidence>
<evidence type="ECO:0000313" key="10">
    <source>
        <dbReference type="EMBL" id="MDQ0907245.1"/>
    </source>
</evidence>
<dbReference type="PROSITE" id="PS00136">
    <property type="entry name" value="SUBTILASE_ASP"/>
    <property type="match status" value="1"/>
</dbReference>
<comment type="caution">
    <text evidence="10">The sequence shown here is derived from an EMBL/GenBank/DDBJ whole genome shotgun (WGS) entry which is preliminary data.</text>
</comment>
<evidence type="ECO:0000256" key="2">
    <source>
        <dbReference type="ARBA" id="ARBA00022670"/>
    </source>
</evidence>
<dbReference type="PRINTS" id="PR00723">
    <property type="entry name" value="SUBTILISIN"/>
</dbReference>
<dbReference type="EMBL" id="JAUSZV010000005">
    <property type="protein sequence ID" value="MDQ0907245.1"/>
    <property type="molecule type" value="Genomic_DNA"/>
</dbReference>
<feature type="active site" description="Charge relay system" evidence="5">
    <location>
        <position position="96"/>
    </location>
</feature>
<evidence type="ECO:0000256" key="4">
    <source>
        <dbReference type="ARBA" id="ARBA00022825"/>
    </source>
</evidence>
<dbReference type="RefSeq" id="WP_306975685.1">
    <property type="nucleotide sequence ID" value="NZ_JAUSZV010000005.1"/>
</dbReference>
<evidence type="ECO:0000256" key="8">
    <source>
        <dbReference type="SAM" id="SignalP"/>
    </source>
</evidence>
<dbReference type="PANTHER" id="PTHR43399">
    <property type="entry name" value="SUBTILISIN-RELATED"/>
    <property type="match status" value="1"/>
</dbReference>
<comment type="similarity">
    <text evidence="1 5">Belongs to the peptidase S8 family.</text>
</comment>
<proteinExistence type="inferred from homology"/>
<dbReference type="InterPro" id="IPR051048">
    <property type="entry name" value="Peptidase_S8/S53_subtilisin"/>
</dbReference>
<keyword evidence="4 5" id="KW-0720">Serine protease</keyword>